<evidence type="ECO:0000313" key="3">
    <source>
        <dbReference type="Proteomes" id="UP000027195"/>
    </source>
</evidence>
<dbReference type="PRINTS" id="PR01217">
    <property type="entry name" value="PRICHEXTENSN"/>
</dbReference>
<reference evidence="3" key="1">
    <citation type="journal article" date="2014" name="Proc. Natl. Acad. Sci. U.S.A.">
        <title>Extensive sampling of basidiomycete genomes demonstrates inadequacy of the white-rot/brown-rot paradigm for wood decay fungi.</title>
        <authorList>
            <person name="Riley R."/>
            <person name="Salamov A.A."/>
            <person name="Brown D.W."/>
            <person name="Nagy L.G."/>
            <person name="Floudas D."/>
            <person name="Held B.W."/>
            <person name="Levasseur A."/>
            <person name="Lombard V."/>
            <person name="Morin E."/>
            <person name="Otillar R."/>
            <person name="Lindquist E.A."/>
            <person name="Sun H."/>
            <person name="LaButti K.M."/>
            <person name="Schmutz J."/>
            <person name="Jabbour D."/>
            <person name="Luo H."/>
            <person name="Baker S.E."/>
            <person name="Pisabarro A.G."/>
            <person name="Walton J.D."/>
            <person name="Blanchette R.A."/>
            <person name="Henrissat B."/>
            <person name="Martin F."/>
            <person name="Cullen D."/>
            <person name="Hibbett D.S."/>
            <person name="Grigoriev I.V."/>
        </authorList>
    </citation>
    <scope>NUCLEOTIDE SEQUENCE [LARGE SCALE GENOMIC DNA]</scope>
    <source>
        <strain evidence="3">FD-172 SS1</strain>
    </source>
</reference>
<feature type="compositionally biased region" description="Basic and acidic residues" evidence="1">
    <location>
        <begin position="337"/>
        <end position="350"/>
    </location>
</feature>
<accession>A0A067MIT6</accession>
<evidence type="ECO:0000256" key="1">
    <source>
        <dbReference type="SAM" id="MobiDB-lite"/>
    </source>
</evidence>
<name>A0A067MIT6_BOTB1</name>
<feature type="region of interest" description="Disordered" evidence="1">
    <location>
        <begin position="292"/>
        <end position="381"/>
    </location>
</feature>
<gene>
    <name evidence="2" type="ORF">BOTBODRAFT_32403</name>
</gene>
<feature type="compositionally biased region" description="Low complexity" evidence="1">
    <location>
        <begin position="352"/>
        <end position="362"/>
    </location>
</feature>
<feature type="compositionally biased region" description="Low complexity" evidence="1">
    <location>
        <begin position="224"/>
        <end position="236"/>
    </location>
</feature>
<dbReference type="AlphaFoldDB" id="A0A067MIT6"/>
<dbReference type="HOGENOM" id="CLU_648880_0_0_1"/>
<organism evidence="2 3">
    <name type="scientific">Botryobasidium botryosum (strain FD-172 SS1)</name>
    <dbReference type="NCBI Taxonomy" id="930990"/>
    <lineage>
        <taxon>Eukaryota</taxon>
        <taxon>Fungi</taxon>
        <taxon>Dikarya</taxon>
        <taxon>Basidiomycota</taxon>
        <taxon>Agaricomycotina</taxon>
        <taxon>Agaricomycetes</taxon>
        <taxon>Cantharellales</taxon>
        <taxon>Botryobasidiaceae</taxon>
        <taxon>Botryobasidium</taxon>
    </lineage>
</organism>
<feature type="compositionally biased region" description="Pro residues" evidence="1">
    <location>
        <begin position="185"/>
        <end position="223"/>
    </location>
</feature>
<feature type="region of interest" description="Disordered" evidence="1">
    <location>
        <begin position="138"/>
        <end position="271"/>
    </location>
</feature>
<protein>
    <submittedName>
        <fullName evidence="2">Uncharacterized protein</fullName>
    </submittedName>
</protein>
<dbReference type="Proteomes" id="UP000027195">
    <property type="component" value="Unassembled WGS sequence"/>
</dbReference>
<proteinExistence type="predicted"/>
<evidence type="ECO:0000313" key="2">
    <source>
        <dbReference type="EMBL" id="KDQ14645.1"/>
    </source>
</evidence>
<sequence>MPSSSKPTSSPSSSSTNSILSFNIQLSHPRFLTMKEVATANHRLHYINEGAKRFATVKASYMEKAVRRNIIDFRKRLCLPTIPQTCEFDSLVKVNSETAMDFIVRSLFFIDKPHVVNTVVQSSTYSAIPKDYPYRIPTPEHPVSSTALNLPPVPTRSPSPKHSTPLLAPTPMRQINPSCLTSAPRSPPPKARSPSPPPSPSPPTTPTTSTPTPPLSPPPPSSPSPSAGSSVSVASTVIIDGFTPHSAPAPAPNPSSSTVPTFAQVVSKTTQPIRITQRRLKESSEMETIRASFNNHPLARRPQPRAPPPTPTSESVRKEAFKNHNKSVNKSLAQIKEAIRSNRAAAEKRKTAPVAADPSPTTATPPPQFPNPSNVQGFFSPPTGTKGYAPLLIPFSALALLFASLDKEA</sequence>
<keyword evidence="3" id="KW-1185">Reference proteome</keyword>
<dbReference type="InParanoid" id="A0A067MIT6"/>
<dbReference type="EMBL" id="KL198036">
    <property type="protein sequence ID" value="KDQ14645.1"/>
    <property type="molecule type" value="Genomic_DNA"/>
</dbReference>